<evidence type="ECO:0000313" key="3">
    <source>
        <dbReference type="Proteomes" id="UP001057998"/>
    </source>
</evidence>
<dbReference type="InterPro" id="IPR000182">
    <property type="entry name" value="GNAT_dom"/>
</dbReference>
<reference evidence="2" key="1">
    <citation type="submission" date="2022-07" db="EMBL/GenBank/DDBJ databases">
        <title>Genome sequencing of Photobacterium atrarenae GJH2-4.</title>
        <authorList>
            <person name="Park S.-J."/>
        </authorList>
    </citation>
    <scope>NUCLEOTIDE SEQUENCE</scope>
    <source>
        <strain evidence="2">GJH2-4</strain>
    </source>
</reference>
<dbReference type="Gene3D" id="3.40.630.30">
    <property type="match status" value="1"/>
</dbReference>
<dbReference type="Pfam" id="PF13302">
    <property type="entry name" value="Acetyltransf_3"/>
    <property type="match status" value="1"/>
</dbReference>
<sequence>MLELQTERLVLRPLSLTDAAPLLAIFSDPEVMKYWDGAPWSSLTQATQFIENAAFDPNHPTHVVLGVYLKETRTLVGKCMLFNSHPKSRRAELGFGLAKSCWGQGLIGEAAAALLQYGFRTLNLNRIEAEIDPDNRGSARVLEKLGFRQEGYLPQRWIISGHVSDSALYGLLAEHWHA</sequence>
<dbReference type="Proteomes" id="UP001057998">
    <property type="component" value="Chromosome 2"/>
</dbReference>
<dbReference type="InterPro" id="IPR051531">
    <property type="entry name" value="N-acetyltransferase"/>
</dbReference>
<proteinExistence type="predicted"/>
<gene>
    <name evidence="2" type="ORF">NNL38_20640</name>
</gene>
<protein>
    <submittedName>
        <fullName evidence="2">GNAT family N-acetyltransferase</fullName>
    </submittedName>
</protein>
<organism evidence="2 3">
    <name type="scientific">Photobacterium atrarenae</name>
    <dbReference type="NCBI Taxonomy" id="865757"/>
    <lineage>
        <taxon>Bacteria</taxon>
        <taxon>Pseudomonadati</taxon>
        <taxon>Pseudomonadota</taxon>
        <taxon>Gammaproteobacteria</taxon>
        <taxon>Vibrionales</taxon>
        <taxon>Vibrionaceae</taxon>
        <taxon>Photobacterium</taxon>
    </lineage>
</organism>
<dbReference type="SUPFAM" id="SSF55729">
    <property type="entry name" value="Acyl-CoA N-acyltransferases (Nat)"/>
    <property type="match status" value="1"/>
</dbReference>
<dbReference type="RefSeq" id="WP_255390746.1">
    <property type="nucleotide sequence ID" value="NZ_CP101509.1"/>
</dbReference>
<keyword evidence="3" id="KW-1185">Reference proteome</keyword>
<accession>A0ABY5GJY0</accession>
<dbReference type="PROSITE" id="PS51186">
    <property type="entry name" value="GNAT"/>
    <property type="match status" value="1"/>
</dbReference>
<dbReference type="InterPro" id="IPR016181">
    <property type="entry name" value="Acyl_CoA_acyltransferase"/>
</dbReference>
<evidence type="ECO:0000259" key="1">
    <source>
        <dbReference type="PROSITE" id="PS51186"/>
    </source>
</evidence>
<dbReference type="EMBL" id="CP101509">
    <property type="protein sequence ID" value="UTV29430.1"/>
    <property type="molecule type" value="Genomic_DNA"/>
</dbReference>
<name>A0ABY5GJY0_9GAMM</name>
<evidence type="ECO:0000313" key="2">
    <source>
        <dbReference type="EMBL" id="UTV29430.1"/>
    </source>
</evidence>
<feature type="domain" description="N-acetyltransferase" evidence="1">
    <location>
        <begin position="9"/>
        <end position="174"/>
    </location>
</feature>
<dbReference type="PANTHER" id="PTHR43792">
    <property type="entry name" value="GNAT FAMILY, PUTATIVE (AFU_ORTHOLOGUE AFUA_3G00765)-RELATED-RELATED"/>
    <property type="match status" value="1"/>
</dbReference>